<dbReference type="EMBL" id="ML994615">
    <property type="protein sequence ID" value="KAF2192832.1"/>
    <property type="molecule type" value="Genomic_DNA"/>
</dbReference>
<dbReference type="OrthoDB" id="411592at2759"/>
<protein>
    <submittedName>
        <fullName evidence="1">Uncharacterized protein</fullName>
    </submittedName>
</protein>
<dbReference type="AlphaFoldDB" id="A0A6A6EPC2"/>
<gene>
    <name evidence="1" type="ORF">K469DRAFT_731253</name>
</gene>
<dbReference type="Proteomes" id="UP000800200">
    <property type="component" value="Unassembled WGS sequence"/>
</dbReference>
<sequence>MSSQLGFLIIIGTKSRENNSFELIGNIIYYSSTKKLNLPQINTIICTDSYSLYKYLVKLGTTKEKRLIIDIMALQESYKRWELYKIRWINRADNLANAFIKRNSNSLLKRFINTNKVHVRIDRWMEREEQIHKKKL</sequence>
<keyword evidence="2" id="KW-1185">Reference proteome</keyword>
<evidence type="ECO:0000313" key="1">
    <source>
        <dbReference type="EMBL" id="KAF2192832.1"/>
    </source>
</evidence>
<proteinExistence type="predicted"/>
<accession>A0A6A6EPC2</accession>
<reference evidence="1" key="1">
    <citation type="journal article" date="2020" name="Stud. Mycol.">
        <title>101 Dothideomycetes genomes: a test case for predicting lifestyles and emergence of pathogens.</title>
        <authorList>
            <person name="Haridas S."/>
            <person name="Albert R."/>
            <person name="Binder M."/>
            <person name="Bloem J."/>
            <person name="Labutti K."/>
            <person name="Salamov A."/>
            <person name="Andreopoulos B."/>
            <person name="Baker S."/>
            <person name="Barry K."/>
            <person name="Bills G."/>
            <person name="Bluhm B."/>
            <person name="Cannon C."/>
            <person name="Castanera R."/>
            <person name="Culley D."/>
            <person name="Daum C."/>
            <person name="Ezra D."/>
            <person name="Gonzalez J."/>
            <person name="Henrissat B."/>
            <person name="Kuo A."/>
            <person name="Liang C."/>
            <person name="Lipzen A."/>
            <person name="Lutzoni F."/>
            <person name="Magnuson J."/>
            <person name="Mondo S."/>
            <person name="Nolan M."/>
            <person name="Ohm R."/>
            <person name="Pangilinan J."/>
            <person name="Park H.-J."/>
            <person name="Ramirez L."/>
            <person name="Alfaro M."/>
            <person name="Sun H."/>
            <person name="Tritt A."/>
            <person name="Yoshinaga Y."/>
            <person name="Zwiers L.-H."/>
            <person name="Turgeon B."/>
            <person name="Goodwin S."/>
            <person name="Spatafora J."/>
            <person name="Crous P."/>
            <person name="Grigoriev I."/>
        </authorList>
    </citation>
    <scope>NUCLEOTIDE SEQUENCE</scope>
    <source>
        <strain evidence="1">CBS 207.26</strain>
    </source>
</reference>
<evidence type="ECO:0000313" key="2">
    <source>
        <dbReference type="Proteomes" id="UP000800200"/>
    </source>
</evidence>
<name>A0A6A6EPC2_9PEZI</name>
<organism evidence="1 2">
    <name type="scientific">Zopfia rhizophila CBS 207.26</name>
    <dbReference type="NCBI Taxonomy" id="1314779"/>
    <lineage>
        <taxon>Eukaryota</taxon>
        <taxon>Fungi</taxon>
        <taxon>Dikarya</taxon>
        <taxon>Ascomycota</taxon>
        <taxon>Pezizomycotina</taxon>
        <taxon>Dothideomycetes</taxon>
        <taxon>Dothideomycetes incertae sedis</taxon>
        <taxon>Zopfiaceae</taxon>
        <taxon>Zopfia</taxon>
    </lineage>
</organism>